<evidence type="ECO:0000256" key="2">
    <source>
        <dbReference type="SAM" id="Phobius"/>
    </source>
</evidence>
<comment type="caution">
    <text evidence="3">The sequence shown here is derived from an EMBL/GenBank/DDBJ whole genome shotgun (WGS) entry which is preliminary data.</text>
</comment>
<feature type="compositionally biased region" description="Basic and acidic residues" evidence="1">
    <location>
        <begin position="385"/>
        <end position="394"/>
    </location>
</feature>
<feature type="non-terminal residue" evidence="3">
    <location>
        <position position="1"/>
    </location>
</feature>
<organism evidence="3 4">
    <name type="scientific">Kipferlia bialata</name>
    <dbReference type="NCBI Taxonomy" id="797122"/>
    <lineage>
        <taxon>Eukaryota</taxon>
        <taxon>Metamonada</taxon>
        <taxon>Carpediemonas-like organisms</taxon>
        <taxon>Kipferlia</taxon>
    </lineage>
</organism>
<protein>
    <submittedName>
        <fullName evidence="3">Uncharacterized protein</fullName>
    </submittedName>
</protein>
<feature type="compositionally biased region" description="Pro residues" evidence="1">
    <location>
        <begin position="404"/>
        <end position="415"/>
    </location>
</feature>
<accession>A0A9K3D177</accession>
<dbReference type="EMBL" id="BDIP01002106">
    <property type="protein sequence ID" value="GIQ85735.1"/>
    <property type="molecule type" value="Genomic_DNA"/>
</dbReference>
<evidence type="ECO:0000313" key="4">
    <source>
        <dbReference type="Proteomes" id="UP000265618"/>
    </source>
</evidence>
<dbReference type="Proteomes" id="UP000265618">
    <property type="component" value="Unassembled WGS sequence"/>
</dbReference>
<dbReference type="AlphaFoldDB" id="A0A9K3D177"/>
<dbReference type="Gene3D" id="3.40.50.300">
    <property type="entry name" value="P-loop containing nucleotide triphosphate hydrolases"/>
    <property type="match status" value="1"/>
</dbReference>
<sequence>MIGDSPKANDPGIYPSVSSDFSSQPFGVALTTTKITYVCSGNQDAQLDNKSETLFPELRPLYEEVSGLSNHIQTRTFHAETPCPYLFIDTPGTVDTQVSYGYDVDTAICSLASTCDVILVFLDPTGQALCQHTLDVIKRLSKDPDTYSRMVFVLSQIDLVQNAADLANLQVQVTQNLTTVVPTRDFELLTMVLPPFLETIDPKRREVTRELNRHSVIKARLNQELSQRDRNSASNFHSLVGRLETEAVAVISGGHPVKGRWRELPERWRRTLVGSVVLLCLLAAASLVFLSLRCLQATMGLLCLAAGGCSVLFYSYPPKHSAREVDVATELLAVIRDRVNPLAKQLVNDAKARGVQTTRRHIERRHSPDPTPYQSPIPGPTIPDVTEHNTRTNTDDTPTTTPTAPQPHIPAPGPVPEDEVGPRPVFANGDPITQQQVEKTPPENPFGDMTPSD</sequence>
<dbReference type="SUPFAM" id="SSF52540">
    <property type="entry name" value="P-loop containing nucleoside triphosphate hydrolases"/>
    <property type="match status" value="1"/>
</dbReference>
<evidence type="ECO:0000256" key="1">
    <source>
        <dbReference type="SAM" id="MobiDB-lite"/>
    </source>
</evidence>
<feature type="transmembrane region" description="Helical" evidence="2">
    <location>
        <begin position="298"/>
        <end position="316"/>
    </location>
</feature>
<gene>
    <name evidence="3" type="ORF">KIPB_007455</name>
</gene>
<dbReference type="OrthoDB" id="1716625at2759"/>
<feature type="compositionally biased region" description="Pro residues" evidence="1">
    <location>
        <begin position="369"/>
        <end position="381"/>
    </location>
</feature>
<keyword evidence="2" id="KW-0812">Transmembrane</keyword>
<evidence type="ECO:0000313" key="3">
    <source>
        <dbReference type="EMBL" id="GIQ85735.1"/>
    </source>
</evidence>
<keyword evidence="4" id="KW-1185">Reference proteome</keyword>
<feature type="transmembrane region" description="Helical" evidence="2">
    <location>
        <begin position="272"/>
        <end position="292"/>
    </location>
</feature>
<keyword evidence="2" id="KW-0472">Membrane</keyword>
<dbReference type="InterPro" id="IPR027417">
    <property type="entry name" value="P-loop_NTPase"/>
</dbReference>
<reference evidence="3 4" key="1">
    <citation type="journal article" date="2018" name="PLoS ONE">
        <title>The draft genome of Kipferlia bialata reveals reductive genome evolution in fornicate parasites.</title>
        <authorList>
            <person name="Tanifuji G."/>
            <person name="Takabayashi S."/>
            <person name="Kume K."/>
            <person name="Takagi M."/>
            <person name="Nakayama T."/>
            <person name="Kamikawa R."/>
            <person name="Inagaki Y."/>
            <person name="Hashimoto T."/>
        </authorList>
    </citation>
    <scope>NUCLEOTIDE SEQUENCE [LARGE SCALE GENOMIC DNA]</scope>
    <source>
        <strain evidence="3">NY0173</strain>
    </source>
</reference>
<name>A0A9K3D177_9EUKA</name>
<keyword evidence="2" id="KW-1133">Transmembrane helix</keyword>
<feature type="region of interest" description="Disordered" evidence="1">
    <location>
        <begin position="351"/>
        <end position="453"/>
    </location>
</feature>
<proteinExistence type="predicted"/>